<comment type="caution">
    <text evidence="1">The sequence shown here is derived from an EMBL/GenBank/DDBJ whole genome shotgun (WGS) entry which is preliminary data.</text>
</comment>
<evidence type="ECO:0000313" key="1">
    <source>
        <dbReference type="EMBL" id="EYC04696.1"/>
    </source>
</evidence>
<organism evidence="1 2">
    <name type="scientific">Ancylostoma ceylanicum</name>
    <dbReference type="NCBI Taxonomy" id="53326"/>
    <lineage>
        <taxon>Eukaryota</taxon>
        <taxon>Metazoa</taxon>
        <taxon>Ecdysozoa</taxon>
        <taxon>Nematoda</taxon>
        <taxon>Chromadorea</taxon>
        <taxon>Rhabditida</taxon>
        <taxon>Rhabditina</taxon>
        <taxon>Rhabditomorpha</taxon>
        <taxon>Strongyloidea</taxon>
        <taxon>Ancylostomatidae</taxon>
        <taxon>Ancylostomatinae</taxon>
        <taxon>Ancylostoma</taxon>
    </lineage>
</organism>
<dbReference type="EMBL" id="JARK01001422">
    <property type="protein sequence ID" value="EYC04696.1"/>
    <property type="molecule type" value="Genomic_DNA"/>
</dbReference>
<protein>
    <submittedName>
        <fullName evidence="1">Uncharacterized protein</fullName>
    </submittedName>
</protein>
<reference evidence="2" key="1">
    <citation type="journal article" date="2015" name="Nat. Genet.">
        <title>The genome and transcriptome of the zoonotic hookworm Ancylostoma ceylanicum identify infection-specific gene families.</title>
        <authorList>
            <person name="Schwarz E.M."/>
            <person name="Hu Y."/>
            <person name="Antoshechkin I."/>
            <person name="Miller M.M."/>
            <person name="Sternberg P.W."/>
            <person name="Aroian R.V."/>
        </authorList>
    </citation>
    <scope>NUCLEOTIDE SEQUENCE</scope>
    <source>
        <strain evidence="2">HY135</strain>
    </source>
</reference>
<proteinExistence type="predicted"/>
<evidence type="ECO:0000313" key="2">
    <source>
        <dbReference type="Proteomes" id="UP000024635"/>
    </source>
</evidence>
<dbReference type="Proteomes" id="UP000024635">
    <property type="component" value="Unassembled WGS sequence"/>
</dbReference>
<name>A0A016TPN9_9BILA</name>
<accession>A0A016TPN9</accession>
<gene>
    <name evidence="1" type="primary">Acey_s0086.g1935</name>
    <name evidence="1" type="ORF">Y032_0086g1935</name>
</gene>
<sequence>MVSPPLCSGSVCTSLDSNTPSFSSLYFLVRYLIQSAIRVDAGGGFDTDDVRISAADPWNVRLRFSRVVHTSINSFNHVMLHRRQKSIRQFVISNFRGVIMFYTTLKRTSHIRRSRRWRSWG</sequence>
<keyword evidence="2" id="KW-1185">Reference proteome</keyword>
<dbReference type="AlphaFoldDB" id="A0A016TPN9"/>